<dbReference type="InterPro" id="IPR000731">
    <property type="entry name" value="SSD"/>
</dbReference>
<dbReference type="Pfam" id="PF12349">
    <property type="entry name" value="Sterol-sensing"/>
    <property type="match status" value="1"/>
</dbReference>
<gene>
    <name evidence="8" type="ORF">AURANDRAFT_67307</name>
</gene>
<keyword evidence="9" id="KW-1185">Reference proteome</keyword>
<name>F0YKQ3_AURAN</name>
<keyword evidence="5" id="KW-0325">Glycoprotein</keyword>
<keyword evidence="2 6" id="KW-0812">Transmembrane</keyword>
<feature type="transmembrane region" description="Helical" evidence="6">
    <location>
        <begin position="1289"/>
        <end position="1313"/>
    </location>
</feature>
<protein>
    <recommendedName>
        <fullName evidence="7">SSD domain-containing protein</fullName>
    </recommendedName>
</protein>
<dbReference type="InParanoid" id="F0YKQ3"/>
<evidence type="ECO:0000313" key="8">
    <source>
        <dbReference type="EMBL" id="EGB04274.1"/>
    </source>
</evidence>
<feature type="transmembrane region" description="Helical" evidence="6">
    <location>
        <begin position="1147"/>
        <end position="1166"/>
    </location>
</feature>
<feature type="transmembrane region" description="Helical" evidence="6">
    <location>
        <begin position="690"/>
        <end position="711"/>
    </location>
</feature>
<dbReference type="GO" id="GO:0005886">
    <property type="term" value="C:plasma membrane"/>
    <property type="evidence" value="ECO:0007669"/>
    <property type="project" value="TreeGrafter"/>
</dbReference>
<dbReference type="SUPFAM" id="SSF82866">
    <property type="entry name" value="Multidrug efflux transporter AcrB transmembrane domain"/>
    <property type="match status" value="1"/>
</dbReference>
<dbReference type="PROSITE" id="PS50156">
    <property type="entry name" value="SSD"/>
    <property type="match status" value="1"/>
</dbReference>
<feature type="transmembrane region" description="Helical" evidence="6">
    <location>
        <begin position="791"/>
        <end position="809"/>
    </location>
</feature>
<dbReference type="InterPro" id="IPR053958">
    <property type="entry name" value="HMGCR/SNAP/NPC1-like_SSD"/>
</dbReference>
<dbReference type="GeneID" id="20226175"/>
<dbReference type="eggNOG" id="KOG1935">
    <property type="taxonomic scope" value="Eukaryota"/>
</dbReference>
<keyword evidence="3 6" id="KW-1133">Transmembrane helix</keyword>
<feature type="domain" description="SSD" evidence="7">
    <location>
        <begin position="658"/>
        <end position="711"/>
    </location>
</feature>
<feature type="transmembrane region" description="Helical" evidence="6">
    <location>
        <begin position="633"/>
        <end position="653"/>
    </location>
</feature>
<dbReference type="RefSeq" id="XP_009040984.1">
    <property type="nucleotide sequence ID" value="XM_009042736.1"/>
</dbReference>
<evidence type="ECO:0000256" key="1">
    <source>
        <dbReference type="ARBA" id="ARBA00004141"/>
    </source>
</evidence>
<reference evidence="8 9" key="1">
    <citation type="journal article" date="2011" name="Proc. Natl. Acad. Sci. U.S.A.">
        <title>Niche of harmful alga Aureococcus anophagefferens revealed through ecogenomics.</title>
        <authorList>
            <person name="Gobler C.J."/>
            <person name="Berry D.L."/>
            <person name="Dyhrman S.T."/>
            <person name="Wilhelm S.W."/>
            <person name="Salamov A."/>
            <person name="Lobanov A.V."/>
            <person name="Zhang Y."/>
            <person name="Collier J.L."/>
            <person name="Wurch L.L."/>
            <person name="Kustka A.B."/>
            <person name="Dill B.D."/>
            <person name="Shah M."/>
            <person name="VerBerkmoes N.C."/>
            <person name="Kuo A."/>
            <person name="Terry A."/>
            <person name="Pangilinan J."/>
            <person name="Lindquist E.A."/>
            <person name="Lucas S."/>
            <person name="Paulsen I.T."/>
            <person name="Hattenrath-Lehmann T.K."/>
            <person name="Talmage S.C."/>
            <person name="Walker E.A."/>
            <person name="Koch F."/>
            <person name="Burson A.M."/>
            <person name="Marcoval M.A."/>
            <person name="Tang Y.Z."/>
            <person name="Lecleir G.R."/>
            <person name="Coyne K.J."/>
            <person name="Berg G.M."/>
            <person name="Bertrand E.M."/>
            <person name="Saito M.A."/>
            <person name="Gladyshev V.N."/>
            <person name="Grigoriev I.V."/>
        </authorList>
    </citation>
    <scope>NUCLEOTIDE SEQUENCE [LARGE SCALE GENOMIC DNA]</scope>
    <source>
        <strain evidence="9">CCMP 1984</strain>
    </source>
</reference>
<dbReference type="PANTHER" id="PTHR46022">
    <property type="entry name" value="PROTEIN PATCHED"/>
    <property type="match status" value="1"/>
</dbReference>
<dbReference type="Gene3D" id="1.20.1640.10">
    <property type="entry name" value="Multidrug efflux transporter AcrB transmembrane domain"/>
    <property type="match status" value="1"/>
</dbReference>
<evidence type="ECO:0000256" key="5">
    <source>
        <dbReference type="ARBA" id="ARBA00023180"/>
    </source>
</evidence>
<proteinExistence type="predicted"/>
<dbReference type="KEGG" id="aaf:AURANDRAFT_67307"/>
<dbReference type="Proteomes" id="UP000002729">
    <property type="component" value="Unassembled WGS sequence"/>
</dbReference>
<feature type="transmembrane region" description="Helical" evidence="6">
    <location>
        <begin position="1259"/>
        <end position="1282"/>
    </location>
</feature>
<feature type="transmembrane region" description="Helical" evidence="6">
    <location>
        <begin position="104"/>
        <end position="128"/>
    </location>
</feature>
<dbReference type="PANTHER" id="PTHR46022:SF1">
    <property type="entry name" value="PROTEIN PATCHED"/>
    <property type="match status" value="1"/>
</dbReference>
<feature type="transmembrane region" description="Helical" evidence="6">
    <location>
        <begin position="1216"/>
        <end position="1239"/>
    </location>
</feature>
<evidence type="ECO:0000259" key="7">
    <source>
        <dbReference type="PROSITE" id="PS50156"/>
    </source>
</evidence>
<sequence length="1340" mass="146865">MNEPPEDGWGTSTTVDEVPLSNNSVVVAPPKGLEEEMLVGTEPEIRLENTHDEGKCLSAKRASTKRASTTFAKRGSRPQSLAAAMAGQEQGVVEHGFFVLGNIIAIYAPLILLVSLLLLSFVAAFGLFMRAEVDNALFTSLVLRPATRLNKESNYVKERFGEGWETTMEVANAIATSGGKNVLTRKNALQTANFWRDLDLGSIEIKYRNTKFNAVNVLALSGPQPFRFNILDCWQEGAYDFFGDLGTLGIQGLVDLSYEATYSFAITDMNASYLPSVNPYTWCLYAPLVTLYTPFDFVDANTFGRCRQFLDTDVSSTDQVVAVLERAHDFHRFYLYDLAKSSPSLAFTWGCKVPFADEPAGRCDTNLTCCEIATVYSGCASGGLDLTTCDAYLSQFGAPDWSANPHYDSEYAALKVCDNFRFYPVGSILAGAISSLSGLPANTSLAGCSERITYYQDEDSVISASLADVTTVNDLAEFAAKSIICNYFGMNSCATTFESSANFDWTTRIATEDEILATGLSGTCAFWDGGPEGLKILPYVDLTIALGDWFDDRRANYGFQVVYVAKGWRKIDQDLEMMGITQPKSHCKHGKSEWLAKLYSKVKGRYNSGSVLHGMLTSTAIFDEFDAAGSIEIWLIAICYSLVVIYAGSSMIFEVTGGPSITLTTTANFVAFLTARAIRVRMVAEFCAQAAVGVLGIYFSIVFGFIALLGVHAKVSQEYKATHISMEALLAFGSKKPNVEPEHTKKRSSIAVIGAAARGSVAVVSQARKNFYHEVLIPNYAWFLTHPSGKMFILMATAILILVGCLAGLPRVSIGFPIVDLFPWGTPGSYFMYNRMRFSQEPIDIVYGEADYPYKHPLIASVVDPTRYSTLQQAEDADHIAPGTAMWYHAFIQWGLPCDWRSFSHEMNVTSGSSGIEACDASNFYGTSDLYNPRCDPTDAFGAGYCGPFVSPSTFSPVEHALAGIKTNLYSSDSASPKLAEAGIPVCTSWPISVFLCNNASTRCFQDHLPNDVFNNPYIFGFHPDYFYVCLNKFLNFDALHTLFSPAFTCVDPDHRTERIACTALAMGGSREIYRGSDGQGYIDFFRASPVWAEDIEDGYDWVEMLDSLRDNMNNAQRSTQIRAFPSGGVLPFWSQFRWLVPTLVRGLSYTLLCIFAIVSLIYVSIQPPDPNVAFFNRVLGAAWSSLLLCVLITMVVIMFLAVCGYVNIILNIFTAVLTILTVGMSVEFVSHFFSHYLLHSGSRVEKTIATLKLLLPPVIDGSITTLLGIVPLCFSPMPYIVNNFVQPFFIIVGLGIFFGLVSLPAILATVGWQDGTPNVCCAPTFGAPQAPDTGPANVL</sequence>
<feature type="transmembrane region" description="Helical" evidence="6">
    <location>
        <begin position="659"/>
        <end position="678"/>
    </location>
</feature>
<evidence type="ECO:0000256" key="6">
    <source>
        <dbReference type="SAM" id="Phobius"/>
    </source>
</evidence>
<dbReference type="EMBL" id="GL833153">
    <property type="protein sequence ID" value="EGB04274.1"/>
    <property type="molecule type" value="Genomic_DNA"/>
</dbReference>
<accession>F0YKQ3</accession>
<keyword evidence="4 6" id="KW-0472">Membrane</keyword>
<feature type="transmembrane region" description="Helical" evidence="6">
    <location>
        <begin position="1186"/>
        <end position="1209"/>
    </location>
</feature>
<comment type="subcellular location">
    <subcellularLocation>
        <location evidence="1">Membrane</location>
        <topology evidence="1">Multi-pass membrane protein</topology>
    </subcellularLocation>
</comment>
<organism evidence="9">
    <name type="scientific">Aureococcus anophagefferens</name>
    <name type="common">Harmful bloom alga</name>
    <dbReference type="NCBI Taxonomy" id="44056"/>
    <lineage>
        <taxon>Eukaryota</taxon>
        <taxon>Sar</taxon>
        <taxon>Stramenopiles</taxon>
        <taxon>Ochrophyta</taxon>
        <taxon>Pelagophyceae</taxon>
        <taxon>Pelagomonadales</taxon>
        <taxon>Pelagomonadaceae</taxon>
        <taxon>Aureococcus</taxon>
    </lineage>
</organism>
<evidence type="ECO:0000256" key="2">
    <source>
        <dbReference type="ARBA" id="ARBA00022692"/>
    </source>
</evidence>
<evidence type="ECO:0000313" key="9">
    <source>
        <dbReference type="Proteomes" id="UP000002729"/>
    </source>
</evidence>
<evidence type="ECO:0000256" key="4">
    <source>
        <dbReference type="ARBA" id="ARBA00023136"/>
    </source>
</evidence>
<dbReference type="OrthoDB" id="5873834at2759"/>
<evidence type="ECO:0000256" key="3">
    <source>
        <dbReference type="ARBA" id="ARBA00022989"/>
    </source>
</evidence>